<reference evidence="2" key="1">
    <citation type="journal article" date="2015" name="Nature">
        <title>Complex archaea that bridge the gap between prokaryotes and eukaryotes.</title>
        <authorList>
            <person name="Spang A."/>
            <person name="Saw J.H."/>
            <person name="Jorgensen S.L."/>
            <person name="Zaremba-Niedzwiedzka K."/>
            <person name="Martijn J."/>
            <person name="Lind A.E."/>
            <person name="van Eijk R."/>
            <person name="Schleper C."/>
            <person name="Guy L."/>
            <person name="Ettema T.J."/>
        </authorList>
    </citation>
    <scope>NUCLEOTIDE SEQUENCE</scope>
</reference>
<comment type="caution">
    <text evidence="2">The sequence shown here is derived from an EMBL/GenBank/DDBJ whole genome shotgun (WGS) entry which is preliminary data.</text>
</comment>
<dbReference type="GO" id="GO:0003677">
    <property type="term" value="F:DNA binding"/>
    <property type="evidence" value="ECO:0007669"/>
    <property type="project" value="InterPro"/>
</dbReference>
<protein>
    <recommendedName>
        <fullName evidence="3">Tyr recombinase domain-containing protein</fullName>
    </recommendedName>
</protein>
<dbReference type="Gene3D" id="1.10.443.10">
    <property type="entry name" value="Intergrase catalytic core"/>
    <property type="match status" value="1"/>
</dbReference>
<evidence type="ECO:0000313" key="2">
    <source>
        <dbReference type="EMBL" id="KKK99602.1"/>
    </source>
</evidence>
<dbReference type="InterPro" id="IPR013762">
    <property type="entry name" value="Integrase-like_cat_sf"/>
</dbReference>
<dbReference type="EMBL" id="LAZR01045134">
    <property type="protein sequence ID" value="KKK99602.1"/>
    <property type="molecule type" value="Genomic_DNA"/>
</dbReference>
<dbReference type="AlphaFoldDB" id="A0A0F9A046"/>
<keyword evidence="1" id="KW-0233">DNA recombination</keyword>
<accession>A0A0F9A046</accession>
<gene>
    <name evidence="2" type="ORF">LCGC14_2631130</name>
</gene>
<feature type="non-terminal residue" evidence="2">
    <location>
        <position position="115"/>
    </location>
</feature>
<dbReference type="SUPFAM" id="SSF56349">
    <property type="entry name" value="DNA breaking-rejoining enzymes"/>
    <property type="match status" value="1"/>
</dbReference>
<dbReference type="InterPro" id="IPR011010">
    <property type="entry name" value="DNA_brk_join_enz"/>
</dbReference>
<dbReference type="GO" id="GO:0015074">
    <property type="term" value="P:DNA integration"/>
    <property type="evidence" value="ECO:0007669"/>
    <property type="project" value="InterPro"/>
</dbReference>
<proteinExistence type="predicted"/>
<organism evidence="2">
    <name type="scientific">marine sediment metagenome</name>
    <dbReference type="NCBI Taxonomy" id="412755"/>
    <lineage>
        <taxon>unclassified sequences</taxon>
        <taxon>metagenomes</taxon>
        <taxon>ecological metagenomes</taxon>
    </lineage>
</organism>
<dbReference type="GO" id="GO:0006310">
    <property type="term" value="P:DNA recombination"/>
    <property type="evidence" value="ECO:0007669"/>
    <property type="project" value="UniProtKB-KW"/>
</dbReference>
<sequence length="115" mass="13530">MNQNNPQLIEIIHRLHNKLNIINDDELILINRFKDKSINIQYANRRLKEIAKKYNLKISVNSMSTHTFRKTLGRRVWAMNQYSEKSLIMLGDLFNHFSIGITKVYLGIKSQEIGD</sequence>
<evidence type="ECO:0008006" key="3">
    <source>
        <dbReference type="Google" id="ProtNLM"/>
    </source>
</evidence>
<name>A0A0F9A046_9ZZZZ</name>
<evidence type="ECO:0000256" key="1">
    <source>
        <dbReference type="ARBA" id="ARBA00023172"/>
    </source>
</evidence>